<dbReference type="Gene3D" id="1.10.3720.10">
    <property type="entry name" value="MetI-like"/>
    <property type="match status" value="1"/>
</dbReference>
<sequence>MTTLAPPAIERRTTSTPHVVPATAVRRGRGRTRRILLALPIPLAILALWWIAVRQQWQLPFGIDMRFLSDPLTVAQTWIGLAVGTGSDALSGSLWRHTAASALRVLNGFLLAAAVAIPLGILMGRLRVIRELLDSTIGILRPIPVTAWAPLSLLLIGYGDRSTIFLVFLAAFFPILLNTIAGAHAVPPRLLEAAQMLGVDRLRVLVDVVLPSAMPSITSGLRVALGLSWVVLVVGETVGITTGLGALITQARDMSRTDVIIAGMLTIGVAGLLSDALLRRALSTVTRGRPGLT</sequence>
<accession>A0AAE4U7C7</accession>
<dbReference type="GO" id="GO:0010438">
    <property type="term" value="P:cellular response to sulfur starvation"/>
    <property type="evidence" value="ECO:0007669"/>
    <property type="project" value="TreeGrafter"/>
</dbReference>
<comment type="subcellular location">
    <subcellularLocation>
        <location evidence="1 7">Cell membrane</location>
        <topology evidence="1 7">Multi-pass membrane protein</topology>
    </subcellularLocation>
</comment>
<reference evidence="9" key="1">
    <citation type="submission" date="2023-10" db="EMBL/GenBank/DDBJ databases">
        <title>Development of a sustainable strategy for remediation of hydrocarbon-contaminated territories based on the waste exchange concept.</title>
        <authorList>
            <person name="Krivoruchko A."/>
        </authorList>
    </citation>
    <scope>NUCLEOTIDE SEQUENCE</scope>
    <source>
        <strain evidence="9">IEGM 1175</strain>
    </source>
</reference>
<dbReference type="InterPro" id="IPR035906">
    <property type="entry name" value="MetI-like_sf"/>
</dbReference>
<dbReference type="GO" id="GO:0005886">
    <property type="term" value="C:plasma membrane"/>
    <property type="evidence" value="ECO:0007669"/>
    <property type="project" value="UniProtKB-SubCell"/>
</dbReference>
<name>A0AAE4U7C7_9ACTN</name>
<protein>
    <submittedName>
        <fullName evidence="9">ABC transporter permease</fullName>
    </submittedName>
</protein>
<evidence type="ECO:0000256" key="5">
    <source>
        <dbReference type="ARBA" id="ARBA00022989"/>
    </source>
</evidence>
<comment type="similarity">
    <text evidence="7">Belongs to the binding-protein-dependent transport system permease family.</text>
</comment>
<evidence type="ECO:0000256" key="1">
    <source>
        <dbReference type="ARBA" id="ARBA00004651"/>
    </source>
</evidence>
<keyword evidence="4 7" id="KW-0812">Transmembrane</keyword>
<dbReference type="PANTHER" id="PTHR30151:SF25">
    <property type="entry name" value="TAURINE TRANSPORT SYSTEM PERMEASE PROTEIN TAUC"/>
    <property type="match status" value="1"/>
</dbReference>
<evidence type="ECO:0000256" key="2">
    <source>
        <dbReference type="ARBA" id="ARBA00022448"/>
    </source>
</evidence>
<evidence type="ECO:0000256" key="6">
    <source>
        <dbReference type="ARBA" id="ARBA00023136"/>
    </source>
</evidence>
<evidence type="ECO:0000313" key="10">
    <source>
        <dbReference type="Proteomes" id="UP001185873"/>
    </source>
</evidence>
<dbReference type="AlphaFoldDB" id="A0AAE4U7C7"/>
<comment type="caution">
    <text evidence="9">The sequence shown here is derived from an EMBL/GenBank/DDBJ whole genome shotgun (WGS) entry which is preliminary data.</text>
</comment>
<dbReference type="SUPFAM" id="SSF161098">
    <property type="entry name" value="MetI-like"/>
    <property type="match status" value="1"/>
</dbReference>
<dbReference type="FunFam" id="1.10.3720.10:FF:000003">
    <property type="entry name" value="Aliphatic sulfonate ABC transporter permease"/>
    <property type="match status" value="1"/>
</dbReference>
<dbReference type="InterPro" id="IPR000515">
    <property type="entry name" value="MetI-like"/>
</dbReference>
<evidence type="ECO:0000259" key="8">
    <source>
        <dbReference type="PROSITE" id="PS50928"/>
    </source>
</evidence>
<dbReference type="EMBL" id="JAWLKJ010000002">
    <property type="protein sequence ID" value="MDV6299158.1"/>
    <property type="molecule type" value="Genomic_DNA"/>
</dbReference>
<dbReference type="Pfam" id="PF00528">
    <property type="entry name" value="BPD_transp_1"/>
    <property type="match status" value="1"/>
</dbReference>
<organism evidence="9 10">
    <name type="scientific">Dietzia maris</name>
    <dbReference type="NCBI Taxonomy" id="37915"/>
    <lineage>
        <taxon>Bacteria</taxon>
        <taxon>Bacillati</taxon>
        <taxon>Actinomycetota</taxon>
        <taxon>Actinomycetes</taxon>
        <taxon>Mycobacteriales</taxon>
        <taxon>Dietziaceae</taxon>
        <taxon>Dietzia</taxon>
    </lineage>
</organism>
<dbReference type="RefSeq" id="WP_083249701.1">
    <property type="nucleotide sequence ID" value="NZ_JAPWIO010000026.1"/>
</dbReference>
<evidence type="ECO:0000313" key="9">
    <source>
        <dbReference type="EMBL" id="MDV6299158.1"/>
    </source>
</evidence>
<gene>
    <name evidence="9" type="ORF">R3P82_08525</name>
</gene>
<evidence type="ECO:0000256" key="7">
    <source>
        <dbReference type="RuleBase" id="RU363032"/>
    </source>
</evidence>
<keyword evidence="3" id="KW-1003">Cell membrane</keyword>
<dbReference type="CDD" id="cd06261">
    <property type="entry name" value="TM_PBP2"/>
    <property type="match status" value="1"/>
</dbReference>
<keyword evidence="6 7" id="KW-0472">Membrane</keyword>
<proteinExistence type="inferred from homology"/>
<evidence type="ECO:0000256" key="4">
    <source>
        <dbReference type="ARBA" id="ARBA00022692"/>
    </source>
</evidence>
<feature type="transmembrane region" description="Helical" evidence="7">
    <location>
        <begin position="223"/>
        <end position="248"/>
    </location>
</feature>
<feature type="domain" description="ABC transmembrane type-1" evidence="8">
    <location>
        <begin position="98"/>
        <end position="278"/>
    </location>
</feature>
<dbReference type="Proteomes" id="UP001185873">
    <property type="component" value="Unassembled WGS sequence"/>
</dbReference>
<feature type="transmembrane region" description="Helical" evidence="7">
    <location>
        <begin position="164"/>
        <end position="186"/>
    </location>
</feature>
<feature type="transmembrane region" description="Helical" evidence="7">
    <location>
        <begin position="138"/>
        <end position="158"/>
    </location>
</feature>
<keyword evidence="2 7" id="KW-0813">Transport</keyword>
<dbReference type="GO" id="GO:0042918">
    <property type="term" value="P:alkanesulfonate transmembrane transport"/>
    <property type="evidence" value="ECO:0007669"/>
    <property type="project" value="UniProtKB-ARBA"/>
</dbReference>
<feature type="transmembrane region" description="Helical" evidence="7">
    <location>
        <begin position="260"/>
        <end position="278"/>
    </location>
</feature>
<dbReference type="PANTHER" id="PTHR30151">
    <property type="entry name" value="ALKANE SULFONATE ABC TRANSPORTER-RELATED, MEMBRANE SUBUNIT"/>
    <property type="match status" value="1"/>
</dbReference>
<keyword evidence="5 7" id="KW-1133">Transmembrane helix</keyword>
<dbReference type="PROSITE" id="PS50928">
    <property type="entry name" value="ABC_TM1"/>
    <property type="match status" value="1"/>
</dbReference>
<feature type="transmembrane region" description="Helical" evidence="7">
    <location>
        <begin position="35"/>
        <end position="52"/>
    </location>
</feature>
<feature type="transmembrane region" description="Helical" evidence="7">
    <location>
        <begin position="105"/>
        <end position="126"/>
    </location>
</feature>
<evidence type="ECO:0000256" key="3">
    <source>
        <dbReference type="ARBA" id="ARBA00022475"/>
    </source>
</evidence>